<evidence type="ECO:0000256" key="7">
    <source>
        <dbReference type="PROSITE-ProRule" id="PRU10141"/>
    </source>
</evidence>
<sequence length="761" mass="79055">MNEPLLPSDPSRVAGFRLLRRLGAGGMGVVYLGRTDTGTPAAVKVVRGESAADAGFRARFAREAELARRVDSPWVVPVLDADAEADAPWLATAFVPGPSLTEAVAAHGPLPTRSARVLGRLLADALASVHAAGLVHRDVKPGNVLLALDGPRLIDFGIARAADDTALTASGLIVGTPGFLAPEQARGEPAGPASDVFALGGVLVHATTGRPPFGTGEPDALLYRTVHDEPDLDAVPEALRPLVARCLAKTPEERPTAEELRQLLTDPVNDTPWLPDLVARMIAVRSAEGLALPEIEPTAVDAAAPDARDPGRRRLLLAGGALLLAAGGGTAAALLATGDRDDEDPSADTRPTYVLGVHTTEGTAAAPFSRACEDAARLAVDQHNATRGRAYDLRIRVLRDHGDASGAREVAQRFSADREVIAVFGPVGEIPMRTAANVYGTAGLTHVSSTTGQQDYYLPSPKSSFQTGVAHTALGGWIALHAFVTGGLGRLGLVLDRSGGPVVQDQATLLVGQWRDTLGAAVLPRVVAEGTDDGRAAVRSLLDAGVTAVAYLGPLDATVRAAQDLAAARFDGPRWMQHLLYGSEFPHRAGAAGEGWYVVTSAVDPSALTSPEARDFTAAWRRRHGTPPGPYATEAYDTVRMLLAEFAGTVPAAASNGTVAGGTGAPATVAGGTGTPAAGASNTGTPNAGSGHRPARAALAERLAEARYQGIARPYRFGAYHQYEADQRGWADGTFVHQVSGGRFRQLGSLTDLERTGKADG</sequence>
<keyword evidence="10" id="KW-0723">Serine/threonine-protein kinase</keyword>
<evidence type="ECO:0000256" key="4">
    <source>
        <dbReference type="ARBA" id="ARBA00022741"/>
    </source>
</evidence>
<feature type="compositionally biased region" description="Low complexity" evidence="8">
    <location>
        <begin position="670"/>
        <end position="685"/>
    </location>
</feature>
<dbReference type="InterPro" id="IPR017441">
    <property type="entry name" value="Protein_kinase_ATP_BS"/>
</dbReference>
<keyword evidence="12" id="KW-1185">Reference proteome</keyword>
<dbReference type="InterPro" id="IPR008271">
    <property type="entry name" value="Ser/Thr_kinase_AS"/>
</dbReference>
<comment type="similarity">
    <text evidence="1">Belongs to the leucine-binding protein family.</text>
</comment>
<dbReference type="PANTHER" id="PTHR43289:SF34">
    <property type="entry name" value="SERINE_THREONINE-PROTEIN KINASE YBDM-RELATED"/>
    <property type="match status" value="1"/>
</dbReference>
<dbReference type="GO" id="GO:0004674">
    <property type="term" value="F:protein serine/threonine kinase activity"/>
    <property type="evidence" value="ECO:0007669"/>
    <property type="project" value="UniProtKB-KW"/>
</dbReference>
<keyword evidence="5 11" id="KW-0418">Kinase</keyword>
<evidence type="ECO:0000259" key="9">
    <source>
        <dbReference type="PROSITE" id="PS50011"/>
    </source>
</evidence>
<dbReference type="Proteomes" id="UP000502504">
    <property type="component" value="Chromosome"/>
</dbReference>
<keyword evidence="4 7" id="KW-0547">Nucleotide-binding</keyword>
<dbReference type="InterPro" id="IPR028082">
    <property type="entry name" value="Peripla_BP_I"/>
</dbReference>
<dbReference type="EMBL" id="LHQL01000010">
    <property type="protein sequence ID" value="OOQ50402.1"/>
    <property type="molecule type" value="Genomic_DNA"/>
</dbReference>
<evidence type="ECO:0000256" key="2">
    <source>
        <dbReference type="ARBA" id="ARBA00022679"/>
    </source>
</evidence>
<dbReference type="PANTHER" id="PTHR43289">
    <property type="entry name" value="MITOGEN-ACTIVATED PROTEIN KINASE KINASE KINASE 20-RELATED"/>
    <property type="match status" value="1"/>
</dbReference>
<gene>
    <name evidence="10" type="ORF">AFM16_21400</name>
    <name evidence="11" type="ORF">HCX60_21785</name>
</gene>
<accession>A0AAE7CLZ5</accession>
<feature type="domain" description="Protein kinase" evidence="9">
    <location>
        <begin position="16"/>
        <end position="274"/>
    </location>
</feature>
<dbReference type="InterPro" id="IPR011009">
    <property type="entry name" value="Kinase-like_dom_sf"/>
</dbReference>
<evidence type="ECO:0000313" key="10">
    <source>
        <dbReference type="EMBL" id="OOQ50402.1"/>
    </source>
</evidence>
<reference evidence="11 13" key="2">
    <citation type="submission" date="2020-03" db="EMBL/GenBank/DDBJ databases">
        <title>Is there a link between lipid content and antibiotic production in Streptomyces?</title>
        <authorList>
            <person name="David M."/>
            <person name="Lejeune C."/>
            <person name="Abreu S."/>
            <person name="Thibessard A."/>
            <person name="Leblond P."/>
            <person name="Chaminade P."/>
            <person name="Virolle M.-J."/>
        </authorList>
    </citation>
    <scope>NUCLEOTIDE SEQUENCE [LARGE SCALE GENOMIC DNA]</scope>
    <source>
        <strain evidence="11 13">DSM 41481</strain>
    </source>
</reference>
<keyword evidence="6 7" id="KW-0067">ATP-binding</keyword>
<dbReference type="InterPro" id="IPR028081">
    <property type="entry name" value="Leu-bd"/>
</dbReference>
<organism evidence="11 13">
    <name type="scientific">Streptomyces antibioticus</name>
    <dbReference type="NCBI Taxonomy" id="1890"/>
    <lineage>
        <taxon>Bacteria</taxon>
        <taxon>Bacillati</taxon>
        <taxon>Actinomycetota</taxon>
        <taxon>Actinomycetes</taxon>
        <taxon>Kitasatosporales</taxon>
        <taxon>Streptomycetaceae</taxon>
        <taxon>Streptomyces</taxon>
    </lineage>
</organism>
<dbReference type="Gene3D" id="1.10.510.10">
    <property type="entry name" value="Transferase(Phosphotransferase) domain 1"/>
    <property type="match status" value="1"/>
</dbReference>
<dbReference type="Gene3D" id="3.40.50.2300">
    <property type="match status" value="2"/>
</dbReference>
<evidence type="ECO:0000256" key="8">
    <source>
        <dbReference type="SAM" id="MobiDB-lite"/>
    </source>
</evidence>
<evidence type="ECO:0000256" key="1">
    <source>
        <dbReference type="ARBA" id="ARBA00010062"/>
    </source>
</evidence>
<name>A0AAE7CLZ5_STRAT</name>
<dbReference type="SMART" id="SM00220">
    <property type="entry name" value="S_TKc"/>
    <property type="match status" value="1"/>
</dbReference>
<evidence type="ECO:0000313" key="13">
    <source>
        <dbReference type="Proteomes" id="UP000502504"/>
    </source>
</evidence>
<evidence type="ECO:0000313" key="12">
    <source>
        <dbReference type="Proteomes" id="UP000190306"/>
    </source>
</evidence>
<evidence type="ECO:0000256" key="3">
    <source>
        <dbReference type="ARBA" id="ARBA00022729"/>
    </source>
</evidence>
<keyword evidence="2" id="KW-0808">Transferase</keyword>
<evidence type="ECO:0000313" key="11">
    <source>
        <dbReference type="EMBL" id="QIT45829.1"/>
    </source>
</evidence>
<evidence type="ECO:0000256" key="6">
    <source>
        <dbReference type="ARBA" id="ARBA00022840"/>
    </source>
</evidence>
<dbReference type="CDD" id="cd14014">
    <property type="entry name" value="STKc_PknB_like"/>
    <property type="match status" value="1"/>
</dbReference>
<dbReference type="AlphaFoldDB" id="A0AAE7CLZ5"/>
<evidence type="ECO:0000256" key="5">
    <source>
        <dbReference type="ARBA" id="ARBA00022777"/>
    </source>
</evidence>
<dbReference type="Proteomes" id="UP000190306">
    <property type="component" value="Chromosome"/>
</dbReference>
<dbReference type="InterPro" id="IPR000719">
    <property type="entry name" value="Prot_kinase_dom"/>
</dbReference>
<feature type="region of interest" description="Disordered" evidence="8">
    <location>
        <begin position="670"/>
        <end position="694"/>
    </location>
</feature>
<dbReference type="Gene3D" id="3.30.200.20">
    <property type="entry name" value="Phosphorylase Kinase, domain 1"/>
    <property type="match status" value="1"/>
</dbReference>
<reference evidence="10 12" key="1">
    <citation type="submission" date="2015-07" db="EMBL/GenBank/DDBJ databases">
        <title>Draft Genome Sequence of Streptomyces antibioticus, IMRU 3720 reveals insights in the evolution of actinomycin biosynthetic gene clusters in Streptomyces.</title>
        <authorList>
            <person name="Crnovcic I."/>
            <person name="Ruckert C."/>
            <person name="Kalinowksi J."/>
            <person name="Keller U."/>
        </authorList>
    </citation>
    <scope>NUCLEOTIDE SEQUENCE [LARGE SCALE GENOMIC DNA]</scope>
    <source>
        <strain evidence="10 12">DSM 41481</strain>
    </source>
</reference>
<dbReference type="GO" id="GO:0005524">
    <property type="term" value="F:ATP binding"/>
    <property type="evidence" value="ECO:0007669"/>
    <property type="project" value="UniProtKB-UniRule"/>
</dbReference>
<feature type="binding site" evidence="7">
    <location>
        <position position="44"/>
    </location>
    <ligand>
        <name>ATP</name>
        <dbReference type="ChEBI" id="CHEBI:30616"/>
    </ligand>
</feature>
<dbReference type="PROSITE" id="PS50011">
    <property type="entry name" value="PROTEIN_KINASE_DOM"/>
    <property type="match status" value="1"/>
</dbReference>
<dbReference type="PROSITE" id="PS00107">
    <property type="entry name" value="PROTEIN_KINASE_ATP"/>
    <property type="match status" value="1"/>
</dbReference>
<dbReference type="EMBL" id="CP050692">
    <property type="protein sequence ID" value="QIT45829.1"/>
    <property type="molecule type" value="Genomic_DNA"/>
</dbReference>
<dbReference type="PROSITE" id="PS00108">
    <property type="entry name" value="PROTEIN_KINASE_ST"/>
    <property type="match status" value="1"/>
</dbReference>
<protein>
    <submittedName>
        <fullName evidence="10 11">Protein kinase</fullName>
    </submittedName>
</protein>
<dbReference type="SUPFAM" id="SSF56112">
    <property type="entry name" value="Protein kinase-like (PK-like)"/>
    <property type="match status" value="1"/>
</dbReference>
<dbReference type="RefSeq" id="WP_078634337.1">
    <property type="nucleotide sequence ID" value="NZ_CM007717.1"/>
</dbReference>
<dbReference type="Pfam" id="PF00069">
    <property type="entry name" value="Pkinase"/>
    <property type="match status" value="1"/>
</dbReference>
<dbReference type="Pfam" id="PF13458">
    <property type="entry name" value="Peripla_BP_6"/>
    <property type="match status" value="1"/>
</dbReference>
<keyword evidence="3" id="KW-0732">Signal</keyword>
<dbReference type="SUPFAM" id="SSF53822">
    <property type="entry name" value="Periplasmic binding protein-like I"/>
    <property type="match status" value="1"/>
</dbReference>
<proteinExistence type="inferred from homology"/>